<evidence type="ECO:0000313" key="6">
    <source>
        <dbReference type="EMBL" id="QPG70220.1"/>
    </source>
</evidence>
<dbReference type="GO" id="GO:0000976">
    <property type="term" value="F:transcription cis-regulatory region binding"/>
    <property type="evidence" value="ECO:0007669"/>
    <property type="project" value="TreeGrafter"/>
</dbReference>
<dbReference type="PANTHER" id="PTHR30055:SF234">
    <property type="entry name" value="HTH-TYPE TRANSCRIPTIONAL REGULATOR BETI"/>
    <property type="match status" value="1"/>
</dbReference>
<protein>
    <submittedName>
        <fullName evidence="7">TetR/AcrR family transcriptional regulator</fullName>
    </submittedName>
</protein>
<evidence type="ECO:0000256" key="4">
    <source>
        <dbReference type="PROSITE-ProRule" id="PRU00335"/>
    </source>
</evidence>
<keyword evidence="2 4" id="KW-0238">DNA-binding</keyword>
<keyword evidence="8" id="KW-1185">Reference proteome</keyword>
<dbReference type="RefSeq" id="WP_020099003.1">
    <property type="nucleotide sequence ID" value="NZ_ANBS01000001.1"/>
</dbReference>
<evidence type="ECO:0000313" key="8">
    <source>
        <dbReference type="Proteomes" id="UP000309231"/>
    </source>
</evidence>
<evidence type="ECO:0000256" key="1">
    <source>
        <dbReference type="ARBA" id="ARBA00023015"/>
    </source>
</evidence>
<dbReference type="Gene3D" id="1.10.357.10">
    <property type="entry name" value="Tetracycline Repressor, domain 2"/>
    <property type="match status" value="1"/>
</dbReference>
<dbReference type="PANTHER" id="PTHR30055">
    <property type="entry name" value="HTH-TYPE TRANSCRIPTIONAL REGULATOR RUTR"/>
    <property type="match status" value="1"/>
</dbReference>
<name>A0A8H2JA82_MYCMU</name>
<evidence type="ECO:0000256" key="2">
    <source>
        <dbReference type="ARBA" id="ARBA00023125"/>
    </source>
</evidence>
<dbReference type="AlphaFoldDB" id="A0A8H2JA82"/>
<feature type="DNA-binding region" description="H-T-H motif" evidence="4">
    <location>
        <begin position="34"/>
        <end position="53"/>
    </location>
</feature>
<dbReference type="InterPro" id="IPR050109">
    <property type="entry name" value="HTH-type_TetR-like_transc_reg"/>
</dbReference>
<organism evidence="7">
    <name type="scientific">Mycolicibacterium mucogenicum DSM 44124</name>
    <dbReference type="NCBI Taxonomy" id="1226753"/>
    <lineage>
        <taxon>Bacteria</taxon>
        <taxon>Bacillati</taxon>
        <taxon>Actinomycetota</taxon>
        <taxon>Actinomycetes</taxon>
        <taxon>Mycobacteriales</taxon>
        <taxon>Mycobacteriaceae</taxon>
        <taxon>Mycolicibacterium</taxon>
    </lineage>
</organism>
<dbReference type="SUPFAM" id="SSF46689">
    <property type="entry name" value="Homeodomain-like"/>
    <property type="match status" value="1"/>
</dbReference>
<evidence type="ECO:0000313" key="7">
    <source>
        <dbReference type="EMBL" id="TLH51665.1"/>
    </source>
</evidence>
<reference evidence="6 8" key="3">
    <citation type="journal article" date="2019" name="Sci. Rep.">
        <title>Insight into the biology of Mycobacterium mucogenicum and Mycobacterium neoaurum clade members.</title>
        <authorList>
            <person name="Behra P.R.K."/>
            <person name="Pettersson B.M.F."/>
            <person name="Ramesh M."/>
            <person name="Dasgupta S."/>
            <person name="Kirsebom L.A."/>
        </authorList>
    </citation>
    <scope>NUCLEOTIDE SEQUENCE [LARGE SCALE GENOMIC DNA]</scope>
    <source>
        <strain evidence="6 8">DSM 44124</strain>
    </source>
</reference>
<dbReference type="InterPro" id="IPR009057">
    <property type="entry name" value="Homeodomain-like_sf"/>
</dbReference>
<evidence type="ECO:0000256" key="3">
    <source>
        <dbReference type="ARBA" id="ARBA00023163"/>
    </source>
</evidence>
<accession>A0A8H2JA82</accession>
<dbReference type="Pfam" id="PF00440">
    <property type="entry name" value="TetR_N"/>
    <property type="match status" value="1"/>
</dbReference>
<sequence>MVDPRATVDDLTAKARIRNTALDLYAKHGEDRISLRAIAAEAGVAVGLVQHHFKTKAGLRNAVDQLVVDYFAGALAEVPEDASTAVRDAAVRDMLRANPAVVDYVRRALLQPNVADSHLVDVIVDLTQREVRAARKTGRASTTRRENTQVVAVLARQMGELLLAPMVDAVWARVAPDTKPPRLRVTVDEAGQ</sequence>
<keyword evidence="1" id="KW-0805">Transcription regulation</keyword>
<dbReference type="InterPro" id="IPR001647">
    <property type="entry name" value="HTH_TetR"/>
</dbReference>
<proteinExistence type="predicted"/>
<dbReference type="EMBL" id="POTL01000001">
    <property type="protein sequence ID" value="TLH51665.1"/>
    <property type="molecule type" value="Genomic_DNA"/>
</dbReference>
<dbReference type="GeneID" id="76724087"/>
<dbReference type="KEGG" id="mmuc:C1S78_004190"/>
<dbReference type="EMBL" id="CP062008">
    <property type="protein sequence ID" value="QPG70220.1"/>
    <property type="molecule type" value="Genomic_DNA"/>
</dbReference>
<dbReference type="GO" id="GO:0003700">
    <property type="term" value="F:DNA-binding transcription factor activity"/>
    <property type="evidence" value="ECO:0007669"/>
    <property type="project" value="TreeGrafter"/>
</dbReference>
<keyword evidence="3" id="KW-0804">Transcription</keyword>
<reference evidence="7" key="1">
    <citation type="submission" date="2018-01" db="EMBL/GenBank/DDBJ databases">
        <title>Comparative genomics of Mycobacterium mucogenicum and Mycobacterium neoaurum clade members emphasizing tRNA and non-coding RNA.</title>
        <authorList>
            <person name="Behra P.R.K."/>
            <person name="Pettersson B.M.F."/>
            <person name="Das S."/>
            <person name="Dasgupta S."/>
            <person name="Kirsebom L.A."/>
        </authorList>
    </citation>
    <scope>NUCLEOTIDE SEQUENCE</scope>
    <source>
        <strain evidence="7">DSM 44124</strain>
    </source>
</reference>
<gene>
    <name evidence="6" type="ORF">C1S78_004190</name>
    <name evidence="7" type="ORF">C1S78_04200</name>
</gene>
<feature type="domain" description="HTH tetR-type" evidence="5">
    <location>
        <begin position="11"/>
        <end position="71"/>
    </location>
</feature>
<reference evidence="6 8" key="2">
    <citation type="journal article" date="2019" name="BMC Evol. Biol.">
        <title>Comparative genomics of Mycobacterium mucogenicum and Mycobacterium neoaurum clade members emphasizing tRNA and non-coding RNA.</title>
        <authorList>
            <person name="Behra P.R.K."/>
            <person name="Pettersson B.M.F."/>
            <person name="Das S."/>
            <person name="Dasgupta S."/>
            <person name="Kirsebom L.A."/>
        </authorList>
    </citation>
    <scope>NUCLEOTIDE SEQUENCE [LARGE SCALE GENOMIC DNA]</scope>
    <source>
        <strain evidence="6 8">DSM 44124</strain>
    </source>
</reference>
<dbReference type="Proteomes" id="UP000309231">
    <property type="component" value="Chromosome"/>
</dbReference>
<evidence type="ECO:0000259" key="5">
    <source>
        <dbReference type="PROSITE" id="PS50977"/>
    </source>
</evidence>
<dbReference type="PROSITE" id="PS50977">
    <property type="entry name" value="HTH_TETR_2"/>
    <property type="match status" value="1"/>
</dbReference>